<protein>
    <submittedName>
        <fullName evidence="2">DUF4329 domain-containing protein</fullName>
    </submittedName>
</protein>
<organism evidence="2 3">
    <name type="scientific">Massilia frigida</name>
    <dbReference type="NCBI Taxonomy" id="2609281"/>
    <lineage>
        <taxon>Bacteria</taxon>
        <taxon>Pseudomonadati</taxon>
        <taxon>Pseudomonadota</taxon>
        <taxon>Betaproteobacteria</taxon>
        <taxon>Burkholderiales</taxon>
        <taxon>Oxalobacteraceae</taxon>
        <taxon>Telluria group</taxon>
        <taxon>Massilia</taxon>
    </lineage>
</organism>
<dbReference type="Pfam" id="PF14220">
    <property type="entry name" value="DUF4329"/>
    <property type="match status" value="1"/>
</dbReference>
<evidence type="ECO:0000313" key="3">
    <source>
        <dbReference type="Proteomes" id="UP000621455"/>
    </source>
</evidence>
<name>A0ABX0NKN8_9BURK</name>
<dbReference type="InterPro" id="IPR025479">
    <property type="entry name" value="DUF4329"/>
</dbReference>
<comment type="caution">
    <text evidence="2">The sequence shown here is derived from an EMBL/GenBank/DDBJ whole genome shotgun (WGS) entry which is preliminary data.</text>
</comment>
<evidence type="ECO:0000259" key="1">
    <source>
        <dbReference type="Pfam" id="PF14220"/>
    </source>
</evidence>
<evidence type="ECO:0000313" key="2">
    <source>
        <dbReference type="EMBL" id="NHZ84195.1"/>
    </source>
</evidence>
<sequence length="64" mass="6980">MYHTHGDHKLGHWSTIFSGGDQEISDYEGVPIYLGNPDGLILKYTPVPNKPFGGKVVILGRGAK</sequence>
<reference evidence="2 3" key="1">
    <citation type="submission" date="2019-10" db="EMBL/GenBank/DDBJ databases">
        <title>Taxonomy of Antarctic Massilia spp.: description of Massilia rubra sp. nov., Massilia aquatica sp. nov., Massilia mucilaginosa sp. nov., Massilia frigida sp. nov. isolated from streams, lakes and regoliths.</title>
        <authorList>
            <person name="Holochova P."/>
            <person name="Sedlacek I."/>
            <person name="Kralova S."/>
            <person name="Maslanova I."/>
            <person name="Busse H.-J."/>
            <person name="Stankova E."/>
            <person name="Vrbovska V."/>
            <person name="Kovarovic V."/>
            <person name="Bartak M."/>
            <person name="Svec P."/>
            <person name="Pantucek R."/>
        </authorList>
    </citation>
    <scope>NUCLEOTIDE SEQUENCE [LARGE SCALE GENOMIC DNA]</scope>
    <source>
        <strain evidence="2 3">CCM 8695</strain>
    </source>
</reference>
<dbReference type="RefSeq" id="WP_167094581.1">
    <property type="nucleotide sequence ID" value="NZ_WHJG01000144.1"/>
</dbReference>
<proteinExistence type="predicted"/>
<dbReference type="Proteomes" id="UP000621455">
    <property type="component" value="Unassembled WGS sequence"/>
</dbReference>
<feature type="domain" description="DUF4329" evidence="1">
    <location>
        <begin position="2"/>
        <end position="46"/>
    </location>
</feature>
<keyword evidence="3" id="KW-1185">Reference proteome</keyword>
<gene>
    <name evidence="2" type="ORF">F2P44_33855</name>
</gene>
<dbReference type="EMBL" id="WHJG01000144">
    <property type="protein sequence ID" value="NHZ84195.1"/>
    <property type="molecule type" value="Genomic_DNA"/>
</dbReference>
<accession>A0ABX0NKN8</accession>